<dbReference type="AlphaFoldDB" id="A0A5B7CNQ4"/>
<keyword evidence="3" id="KW-1185">Reference proteome</keyword>
<feature type="region of interest" description="Disordered" evidence="1">
    <location>
        <begin position="1"/>
        <end position="37"/>
    </location>
</feature>
<sequence>MEHVQPHREVEECRQLQGDNVQQQSTQTGKPEEGSGTRPVYGCECKELQVVSPAAVCQMCDLGEDETVGHVMLECEKTTSVLPERTRQIQRRSSPTCTLPREAPASCYYSCVHVIAVHFQVLIRSGPAQIGAGLFQVHWKRRVRGHCFAAPSTEELDPGLTAHGAIQGGKTLPHCTFHGGIGPCPDNPWCHTREDTLPRCTFHGEFDPALTTHGVIQGWMTDCLASCNLTNTRCQSLL</sequence>
<name>A0A5B7CNQ4_PORTR</name>
<accession>A0A5B7CNQ4</accession>
<feature type="compositionally biased region" description="Basic and acidic residues" evidence="1">
    <location>
        <begin position="1"/>
        <end position="14"/>
    </location>
</feature>
<protein>
    <submittedName>
        <fullName evidence="2">Uncharacterized protein</fullName>
    </submittedName>
</protein>
<evidence type="ECO:0000313" key="2">
    <source>
        <dbReference type="EMBL" id="MPC11337.1"/>
    </source>
</evidence>
<comment type="caution">
    <text evidence="2">The sequence shown here is derived from an EMBL/GenBank/DDBJ whole genome shotgun (WGS) entry which is preliminary data.</text>
</comment>
<proteinExistence type="predicted"/>
<evidence type="ECO:0000256" key="1">
    <source>
        <dbReference type="SAM" id="MobiDB-lite"/>
    </source>
</evidence>
<dbReference type="EMBL" id="VSRR010000158">
    <property type="protein sequence ID" value="MPC11337.1"/>
    <property type="molecule type" value="Genomic_DNA"/>
</dbReference>
<organism evidence="2 3">
    <name type="scientific">Portunus trituberculatus</name>
    <name type="common">Swimming crab</name>
    <name type="synonym">Neptunus trituberculatus</name>
    <dbReference type="NCBI Taxonomy" id="210409"/>
    <lineage>
        <taxon>Eukaryota</taxon>
        <taxon>Metazoa</taxon>
        <taxon>Ecdysozoa</taxon>
        <taxon>Arthropoda</taxon>
        <taxon>Crustacea</taxon>
        <taxon>Multicrustacea</taxon>
        <taxon>Malacostraca</taxon>
        <taxon>Eumalacostraca</taxon>
        <taxon>Eucarida</taxon>
        <taxon>Decapoda</taxon>
        <taxon>Pleocyemata</taxon>
        <taxon>Brachyura</taxon>
        <taxon>Eubrachyura</taxon>
        <taxon>Portunoidea</taxon>
        <taxon>Portunidae</taxon>
        <taxon>Portuninae</taxon>
        <taxon>Portunus</taxon>
    </lineage>
</organism>
<reference evidence="2 3" key="1">
    <citation type="submission" date="2019-05" db="EMBL/GenBank/DDBJ databases">
        <title>Another draft genome of Portunus trituberculatus and its Hox gene families provides insights of decapod evolution.</title>
        <authorList>
            <person name="Jeong J.-H."/>
            <person name="Song I."/>
            <person name="Kim S."/>
            <person name="Choi T."/>
            <person name="Kim D."/>
            <person name="Ryu S."/>
            <person name="Kim W."/>
        </authorList>
    </citation>
    <scope>NUCLEOTIDE SEQUENCE [LARGE SCALE GENOMIC DNA]</scope>
    <source>
        <tissue evidence="2">Muscle</tissue>
    </source>
</reference>
<feature type="compositionally biased region" description="Polar residues" evidence="1">
    <location>
        <begin position="17"/>
        <end position="29"/>
    </location>
</feature>
<gene>
    <name evidence="2" type="ORF">E2C01_004000</name>
</gene>
<evidence type="ECO:0000313" key="3">
    <source>
        <dbReference type="Proteomes" id="UP000324222"/>
    </source>
</evidence>
<dbReference type="Proteomes" id="UP000324222">
    <property type="component" value="Unassembled WGS sequence"/>
</dbReference>